<dbReference type="Proteomes" id="UP001163324">
    <property type="component" value="Chromosome 3"/>
</dbReference>
<dbReference type="EMBL" id="CM047942">
    <property type="protein sequence ID" value="KAI9901962.1"/>
    <property type="molecule type" value="Genomic_DNA"/>
</dbReference>
<proteinExistence type="predicted"/>
<reference evidence="1" key="1">
    <citation type="submission" date="2022-10" db="EMBL/GenBank/DDBJ databases">
        <title>Complete Genome of Trichothecium roseum strain YXFP-22015, a Plant Pathogen Isolated from Citrus.</title>
        <authorList>
            <person name="Wang Y."/>
            <person name="Zhu L."/>
        </authorList>
    </citation>
    <scope>NUCLEOTIDE SEQUENCE</scope>
    <source>
        <strain evidence="1">YXFP-22015</strain>
    </source>
</reference>
<evidence type="ECO:0000313" key="2">
    <source>
        <dbReference type="Proteomes" id="UP001163324"/>
    </source>
</evidence>
<sequence length="736" mass="82691">MDRPFAMLPDAEDMIWGSNRGMAMAERSRGIVTPPSPRSADIAWNDSGPRPSSQNGQLSPVSTGMESAFDNSCIPSMSASTAASTCNDSWSSGTGERDDMSTEMQWEQQADDMAIVPKLEPLEENISFDELAIAPSLPSAMGDAHGKQKRPRGRPRKHPLTPMINASKITKGRSKTGCITCRKRKKKCDEAKPRCMNCEKNAVVCEGYHEKQLWRSGREKAEEERLRREVMPVITMQPIFHGVETVEDRIFWRHYITHFSNVLTVESEAKNAFKDLILHLANQHQGLMHSLLSVSSKHIDLEAPYGQKLLQTHADTSREALHERSVYHHDEAMKRFHEDMKTSVDKDDPEYHTKEYQTLLCARYGQILFFLLGTITDGNPRGEHRLHLQAYKTLREHCPPLDPVFSAFVTEIFQYHIFADDLLWHPHCPIPRLAADDWEPPEPVTTPRLMGVADGLFRNMSCITTLRHTIREQIAAGVDPPVDYIMLFQASEIDNFLRAWKPMCPPGDSRNRVGLLYQQMMWVYLYRTIYPPSNIPVRRCTLASLPVTMMPSPASSSPTPTTPQRRASMVASVVPAMSGMNGQTRSCPSSRHPSRTSSLHETDSGEMTPVASASSTSSAKPASPPPKRRPAQDDRRLHITVEEALRILESFSPSDPAQTLLLVPCLVIGIACLDVGQQDRVRKAVKAVRGYTGLRNCDRVSELLEEIWGLMQNGDWITVWDFQTVARRVGIDSLCT</sequence>
<gene>
    <name evidence="1" type="ORF">N3K66_003779</name>
</gene>
<accession>A0ACC0V745</accession>
<protein>
    <submittedName>
        <fullName evidence="1">Uncharacterized protein</fullName>
    </submittedName>
</protein>
<keyword evidence="2" id="KW-1185">Reference proteome</keyword>
<name>A0ACC0V745_9HYPO</name>
<organism evidence="1 2">
    <name type="scientific">Trichothecium roseum</name>
    <dbReference type="NCBI Taxonomy" id="47278"/>
    <lineage>
        <taxon>Eukaryota</taxon>
        <taxon>Fungi</taxon>
        <taxon>Dikarya</taxon>
        <taxon>Ascomycota</taxon>
        <taxon>Pezizomycotina</taxon>
        <taxon>Sordariomycetes</taxon>
        <taxon>Hypocreomycetidae</taxon>
        <taxon>Hypocreales</taxon>
        <taxon>Hypocreales incertae sedis</taxon>
        <taxon>Trichothecium</taxon>
    </lineage>
</organism>
<evidence type="ECO:0000313" key="1">
    <source>
        <dbReference type="EMBL" id="KAI9901962.1"/>
    </source>
</evidence>
<comment type="caution">
    <text evidence="1">The sequence shown here is derived from an EMBL/GenBank/DDBJ whole genome shotgun (WGS) entry which is preliminary data.</text>
</comment>